<comment type="catalytic activity">
    <reaction evidence="14">
        <text>4 Fe(II)-[cytochrome c] + O2 + 8 H(+)(in) = 4 Fe(III)-[cytochrome c] + 2 H2O + 4 H(+)(out)</text>
        <dbReference type="Rhea" id="RHEA:11436"/>
        <dbReference type="Rhea" id="RHEA-COMP:10350"/>
        <dbReference type="Rhea" id="RHEA-COMP:14399"/>
        <dbReference type="ChEBI" id="CHEBI:15377"/>
        <dbReference type="ChEBI" id="CHEBI:15378"/>
        <dbReference type="ChEBI" id="CHEBI:15379"/>
        <dbReference type="ChEBI" id="CHEBI:29033"/>
        <dbReference type="ChEBI" id="CHEBI:29034"/>
        <dbReference type="EC" id="7.1.1.9"/>
    </reaction>
</comment>
<gene>
    <name evidence="19" type="ORF">V3330_03695</name>
</gene>
<dbReference type="Pfam" id="PF00116">
    <property type="entry name" value="COX2"/>
    <property type="match status" value="1"/>
</dbReference>
<dbReference type="EMBL" id="JAZHOG010000002">
    <property type="protein sequence ID" value="MEJ8566723.1"/>
    <property type="molecule type" value="Genomic_DNA"/>
</dbReference>
<dbReference type="AlphaFoldDB" id="A0AAW9RA69"/>
<dbReference type="InterPro" id="IPR036909">
    <property type="entry name" value="Cyt_c-like_dom_sf"/>
</dbReference>
<dbReference type="Gene3D" id="2.60.40.420">
    <property type="entry name" value="Cupredoxins - blue copper proteins"/>
    <property type="match status" value="1"/>
</dbReference>
<keyword evidence="8" id="KW-1278">Translocase</keyword>
<organism evidence="19 20">
    <name type="scientific">Elongatibacter sediminis</name>
    <dbReference type="NCBI Taxonomy" id="3119006"/>
    <lineage>
        <taxon>Bacteria</taxon>
        <taxon>Pseudomonadati</taxon>
        <taxon>Pseudomonadota</taxon>
        <taxon>Gammaproteobacteria</taxon>
        <taxon>Chromatiales</taxon>
        <taxon>Wenzhouxiangellaceae</taxon>
        <taxon>Elongatibacter</taxon>
    </lineage>
</organism>
<comment type="similarity">
    <text evidence="2">Belongs to the cytochrome c oxidase subunit 2 family.</text>
</comment>
<dbReference type="Gene3D" id="1.10.287.90">
    <property type="match status" value="1"/>
</dbReference>
<evidence type="ECO:0000256" key="13">
    <source>
        <dbReference type="ARBA" id="ARBA00023136"/>
    </source>
</evidence>
<comment type="caution">
    <text evidence="19">The sequence shown here is derived from an EMBL/GenBank/DDBJ whole genome shotgun (WGS) entry which is preliminary data.</text>
</comment>
<dbReference type="GO" id="GO:0004129">
    <property type="term" value="F:cytochrome-c oxidase activity"/>
    <property type="evidence" value="ECO:0007669"/>
    <property type="project" value="UniProtKB-EC"/>
</dbReference>
<dbReference type="SUPFAM" id="SSF81464">
    <property type="entry name" value="Cytochrome c oxidase subunit II-like, transmembrane region"/>
    <property type="match status" value="1"/>
</dbReference>
<dbReference type="GO" id="GO:0016020">
    <property type="term" value="C:membrane"/>
    <property type="evidence" value="ECO:0007669"/>
    <property type="project" value="UniProtKB-SubCell"/>
</dbReference>
<evidence type="ECO:0000256" key="11">
    <source>
        <dbReference type="ARBA" id="ARBA00023004"/>
    </source>
</evidence>
<dbReference type="PROSITE" id="PS51007">
    <property type="entry name" value="CYTC"/>
    <property type="match status" value="2"/>
</dbReference>
<evidence type="ECO:0000256" key="12">
    <source>
        <dbReference type="ARBA" id="ARBA00023008"/>
    </source>
</evidence>
<keyword evidence="5 15" id="KW-0349">Heme</keyword>
<dbReference type="InterPro" id="IPR009056">
    <property type="entry name" value="Cyt_c-like_dom"/>
</dbReference>
<evidence type="ECO:0000256" key="14">
    <source>
        <dbReference type="ARBA" id="ARBA00047816"/>
    </source>
</evidence>
<dbReference type="InterPro" id="IPR036257">
    <property type="entry name" value="Cyt_c_oxidase_su2_TM_sf"/>
</dbReference>
<keyword evidence="7 15" id="KW-0479">Metal-binding</keyword>
<keyword evidence="9" id="KW-0249">Electron transport</keyword>
<keyword evidence="10 16" id="KW-1133">Transmembrane helix</keyword>
<evidence type="ECO:0000313" key="19">
    <source>
        <dbReference type="EMBL" id="MEJ8566723.1"/>
    </source>
</evidence>
<evidence type="ECO:0000256" key="6">
    <source>
        <dbReference type="ARBA" id="ARBA00022692"/>
    </source>
</evidence>
<evidence type="ECO:0000256" key="5">
    <source>
        <dbReference type="ARBA" id="ARBA00022617"/>
    </source>
</evidence>
<keyword evidence="12" id="KW-0186">Copper</keyword>
<dbReference type="SUPFAM" id="SSF49503">
    <property type="entry name" value="Cupredoxins"/>
    <property type="match status" value="1"/>
</dbReference>
<evidence type="ECO:0000256" key="16">
    <source>
        <dbReference type="SAM" id="Phobius"/>
    </source>
</evidence>
<dbReference type="GO" id="GO:0005507">
    <property type="term" value="F:copper ion binding"/>
    <property type="evidence" value="ECO:0007669"/>
    <property type="project" value="InterPro"/>
</dbReference>
<dbReference type="PROSITE" id="PS50857">
    <property type="entry name" value="COX2_CUA"/>
    <property type="match status" value="1"/>
</dbReference>
<evidence type="ECO:0000256" key="9">
    <source>
        <dbReference type="ARBA" id="ARBA00022982"/>
    </source>
</evidence>
<evidence type="ECO:0000256" key="7">
    <source>
        <dbReference type="ARBA" id="ARBA00022723"/>
    </source>
</evidence>
<evidence type="ECO:0000256" key="3">
    <source>
        <dbReference type="ARBA" id="ARBA00012949"/>
    </source>
</evidence>
<feature type="transmembrane region" description="Helical" evidence="16">
    <location>
        <begin position="83"/>
        <end position="105"/>
    </location>
</feature>
<dbReference type="GO" id="GO:0020037">
    <property type="term" value="F:heme binding"/>
    <property type="evidence" value="ECO:0007669"/>
    <property type="project" value="InterPro"/>
</dbReference>
<dbReference type="PROSITE" id="PS00078">
    <property type="entry name" value="COX2"/>
    <property type="match status" value="1"/>
</dbReference>
<feature type="domain" description="Cytochrome oxidase subunit II copper A binding" evidence="17">
    <location>
        <begin position="112"/>
        <end position="254"/>
    </location>
</feature>
<dbReference type="PANTHER" id="PTHR22888:SF9">
    <property type="entry name" value="CYTOCHROME C OXIDASE SUBUNIT 2"/>
    <property type="match status" value="1"/>
</dbReference>
<evidence type="ECO:0000256" key="15">
    <source>
        <dbReference type="PROSITE-ProRule" id="PRU00433"/>
    </source>
</evidence>
<accession>A0AAW9RA69</accession>
<dbReference type="CDD" id="cd13919">
    <property type="entry name" value="CuRO_HCO_II_like_5"/>
    <property type="match status" value="1"/>
</dbReference>
<reference evidence="19 20" key="1">
    <citation type="submission" date="2024-02" db="EMBL/GenBank/DDBJ databases">
        <title>A novel Wenzhouxiangellaceae bacterium, isolated from coastal sediments.</title>
        <authorList>
            <person name="Du Z.-J."/>
            <person name="Ye Y.-Q."/>
            <person name="Zhang X.-Y."/>
        </authorList>
    </citation>
    <scope>NUCLEOTIDE SEQUENCE [LARGE SCALE GENOMIC DNA]</scope>
    <source>
        <strain evidence="19 20">CH-27</strain>
    </source>
</reference>
<proteinExistence type="inferred from homology"/>
<dbReference type="SUPFAM" id="SSF46626">
    <property type="entry name" value="Cytochrome c"/>
    <property type="match status" value="2"/>
</dbReference>
<evidence type="ECO:0000256" key="2">
    <source>
        <dbReference type="ARBA" id="ARBA00007866"/>
    </source>
</evidence>
<evidence type="ECO:0000256" key="1">
    <source>
        <dbReference type="ARBA" id="ARBA00004141"/>
    </source>
</evidence>
<dbReference type="PANTHER" id="PTHR22888">
    <property type="entry name" value="CYTOCHROME C OXIDASE, SUBUNIT II"/>
    <property type="match status" value="1"/>
</dbReference>
<dbReference type="InterPro" id="IPR001505">
    <property type="entry name" value="Copper_CuA"/>
</dbReference>
<keyword evidence="11 15" id="KW-0408">Iron</keyword>
<keyword evidence="20" id="KW-1185">Reference proteome</keyword>
<comment type="subcellular location">
    <subcellularLocation>
        <location evidence="1">Membrane</location>
        <topology evidence="1">Multi-pass membrane protein</topology>
    </subcellularLocation>
</comment>
<dbReference type="RefSeq" id="WP_354694045.1">
    <property type="nucleotide sequence ID" value="NZ_JAZHOG010000002.1"/>
</dbReference>
<keyword evidence="4" id="KW-0813">Transport</keyword>
<dbReference type="InterPro" id="IPR002429">
    <property type="entry name" value="CcO_II-like_C"/>
</dbReference>
<evidence type="ECO:0000256" key="8">
    <source>
        <dbReference type="ARBA" id="ARBA00022967"/>
    </source>
</evidence>
<feature type="transmembrane region" description="Helical" evidence="16">
    <location>
        <begin position="41"/>
        <end position="62"/>
    </location>
</feature>
<dbReference type="Proteomes" id="UP001359886">
    <property type="component" value="Unassembled WGS sequence"/>
</dbReference>
<dbReference type="InterPro" id="IPR008972">
    <property type="entry name" value="Cupredoxin"/>
</dbReference>
<name>A0AAW9RA69_9GAMM</name>
<evidence type="ECO:0000259" key="18">
    <source>
        <dbReference type="PROSITE" id="PS51007"/>
    </source>
</evidence>
<evidence type="ECO:0000256" key="4">
    <source>
        <dbReference type="ARBA" id="ARBA00022448"/>
    </source>
</evidence>
<feature type="domain" description="Cytochrome c" evidence="18">
    <location>
        <begin position="267"/>
        <end position="354"/>
    </location>
</feature>
<dbReference type="Gene3D" id="1.10.760.10">
    <property type="entry name" value="Cytochrome c-like domain"/>
    <property type="match status" value="2"/>
</dbReference>
<protein>
    <recommendedName>
        <fullName evidence="3">cytochrome-c oxidase</fullName>
        <ecNumber evidence="3">7.1.1.9</ecNumber>
    </recommendedName>
</protein>
<dbReference type="GO" id="GO:0042773">
    <property type="term" value="P:ATP synthesis coupled electron transport"/>
    <property type="evidence" value="ECO:0007669"/>
    <property type="project" value="TreeGrafter"/>
</dbReference>
<keyword evidence="13 16" id="KW-0472">Membrane</keyword>
<keyword evidence="6 16" id="KW-0812">Transmembrane</keyword>
<sequence>MAIALGILVLVVVTVLFHFLSPWWFTPIAADWEFLDLTVDITFWLTGAVFIALNGFLIWVILKYRHREGLKAHYEPESKKLEWWLTIVTTIGVVALLAPGLWVWGKFVDVPDDAQPVEVVGQQWHWNYRFPGADGQLGQADIALVSPANPFGLKADDPAGQDDIVVNDAVLHLALGQPYKLVLRSRDVLHNFTVPQFRVKMDLVPGTTSYQWLKPTRTGQFDVLCEELCGIGHFAMRGAVVVDPPEDFQAWLDGHPTFAEFSGRAEPDVTAGRALYATCSACHGPGGEGNEMLNAPRLAGQQPEYLMRQLRNFKHGLRGASSDDPFGMQMAPMASTLRDDAAIANVVAYIDSLEVEAPAGTITGDTERGAKLFGTCASCHGKQGQGIWALNAPRLEGINDWYLKRQLQNYRQGIRGSHPQDLYGKQMNLLSGMLRDEQSMNDVVAYINSL</sequence>
<evidence type="ECO:0000259" key="17">
    <source>
        <dbReference type="PROSITE" id="PS50857"/>
    </source>
</evidence>
<feature type="domain" description="Cytochrome c" evidence="18">
    <location>
        <begin position="364"/>
        <end position="450"/>
    </location>
</feature>
<dbReference type="EC" id="7.1.1.9" evidence="3"/>
<dbReference type="Pfam" id="PF00034">
    <property type="entry name" value="Cytochrom_C"/>
    <property type="match status" value="2"/>
</dbReference>
<evidence type="ECO:0000256" key="10">
    <source>
        <dbReference type="ARBA" id="ARBA00022989"/>
    </source>
</evidence>
<dbReference type="InterPro" id="IPR045187">
    <property type="entry name" value="CcO_II"/>
</dbReference>
<evidence type="ECO:0000313" key="20">
    <source>
        <dbReference type="Proteomes" id="UP001359886"/>
    </source>
</evidence>